<dbReference type="Pfam" id="PF14257">
    <property type="entry name" value="DUF4349"/>
    <property type="match status" value="1"/>
</dbReference>
<feature type="domain" description="DUF4349" evidence="3">
    <location>
        <begin position="82"/>
        <end position="299"/>
    </location>
</feature>
<name>A0A6I6EJ25_9CLOT</name>
<dbReference type="InterPro" id="IPR025645">
    <property type="entry name" value="DUF4349"/>
</dbReference>
<dbReference type="AlphaFoldDB" id="A0A6I6EJ25"/>
<dbReference type="EMBL" id="CP046522">
    <property type="protein sequence ID" value="QGU93812.1"/>
    <property type="molecule type" value="Genomic_DNA"/>
</dbReference>
<keyword evidence="5" id="KW-1185">Reference proteome</keyword>
<feature type="compositionally biased region" description="Basic and acidic residues" evidence="1">
    <location>
        <begin position="71"/>
        <end position="81"/>
    </location>
</feature>
<keyword evidence="2" id="KW-0812">Transmembrane</keyword>
<evidence type="ECO:0000313" key="4">
    <source>
        <dbReference type="EMBL" id="QGU93812.1"/>
    </source>
</evidence>
<evidence type="ECO:0000313" key="5">
    <source>
        <dbReference type="Proteomes" id="UP000422764"/>
    </source>
</evidence>
<feature type="compositionally biased region" description="Polar residues" evidence="1">
    <location>
        <begin position="47"/>
        <end position="65"/>
    </location>
</feature>
<protein>
    <submittedName>
        <fullName evidence="4">DUF4349 domain-containing protein</fullName>
    </submittedName>
</protein>
<keyword evidence="2" id="KW-0472">Membrane</keyword>
<accession>A0A6I6EJ25</accession>
<dbReference type="Proteomes" id="UP000422764">
    <property type="component" value="Chromosome"/>
</dbReference>
<feature type="region of interest" description="Disordered" evidence="1">
    <location>
        <begin position="34"/>
        <end position="81"/>
    </location>
</feature>
<keyword evidence="2" id="KW-1133">Transmembrane helix</keyword>
<sequence>MLRIRTTKDYIKFIVLSLSIALTLLVLVSCGTSNKSTTNSASKNASFPSSKNQLVDNASGQQKSEAANKVSDNKTTSKESHKIIQTGEINLETIHFDETISNIQNYVNSIGGYTESSSIQGKGITNNTSSRRHGSFTFKIPQNSFSEFPTNIEGYGTIIYQRSQGEDITEQYFDTEARLKSLKLQEERVLNILKKTDKLSDVIELEKHLSEIRYQIETLTGSLKKWDNLISFSTITLEVQEVAEIAKIAPEKSNGLKSRISYSFTSSVKQLGILLQGFIVLMSAILPFLVVLLIILLAVLYVRKKYINLKSNKVNNTNKNSKNND</sequence>
<organism evidence="4 5">
    <name type="scientific">Clostridium bovifaecis</name>
    <dbReference type="NCBI Taxonomy" id="2184719"/>
    <lineage>
        <taxon>Bacteria</taxon>
        <taxon>Bacillati</taxon>
        <taxon>Bacillota</taxon>
        <taxon>Clostridia</taxon>
        <taxon>Eubacteriales</taxon>
        <taxon>Clostridiaceae</taxon>
        <taxon>Clostridium</taxon>
    </lineage>
</organism>
<feature type="compositionally biased region" description="Low complexity" evidence="1">
    <location>
        <begin position="34"/>
        <end position="46"/>
    </location>
</feature>
<reference evidence="4 5" key="1">
    <citation type="submission" date="2019-12" db="EMBL/GenBank/DDBJ databases">
        <title>Genome sequenceing of Clostridium bovifaecis.</title>
        <authorList>
            <person name="Yao Y."/>
        </authorList>
    </citation>
    <scope>NUCLEOTIDE SEQUENCE [LARGE SCALE GENOMIC DNA]</scope>
    <source>
        <strain evidence="4 5">BXX</strain>
    </source>
</reference>
<evidence type="ECO:0000256" key="2">
    <source>
        <dbReference type="SAM" id="Phobius"/>
    </source>
</evidence>
<proteinExistence type="predicted"/>
<evidence type="ECO:0000259" key="3">
    <source>
        <dbReference type="Pfam" id="PF14257"/>
    </source>
</evidence>
<gene>
    <name evidence="4" type="ORF">GOM49_00565</name>
</gene>
<evidence type="ECO:0000256" key="1">
    <source>
        <dbReference type="SAM" id="MobiDB-lite"/>
    </source>
</evidence>
<dbReference type="PROSITE" id="PS51257">
    <property type="entry name" value="PROKAR_LIPOPROTEIN"/>
    <property type="match status" value="1"/>
</dbReference>
<feature type="transmembrane region" description="Helical" evidence="2">
    <location>
        <begin position="273"/>
        <end position="302"/>
    </location>
</feature>